<keyword evidence="1" id="KW-1133">Transmembrane helix</keyword>
<dbReference type="EMBL" id="DWWJ01000164">
    <property type="protein sequence ID" value="HJC41685.1"/>
    <property type="molecule type" value="Genomic_DNA"/>
</dbReference>
<accession>A0A9D2T1I7</accession>
<sequence>MSFWLIQALGLTGSLISLTSLQSGSRRKILLLQIFCCVLWITHYALLGAFTGVLTNLLGLLRGIVCANNHRRWASSRWWLAFFLVCYGLSP</sequence>
<feature type="transmembrane region" description="Helical" evidence="1">
    <location>
        <begin position="31"/>
        <end position="61"/>
    </location>
</feature>
<dbReference type="AlphaFoldDB" id="A0A9D2T1I7"/>
<name>A0A9D2T1I7_9FIRM</name>
<protein>
    <submittedName>
        <fullName evidence="2">YgjV family protein</fullName>
    </submittedName>
</protein>
<organism evidence="2 3">
    <name type="scientific">Candidatus Intestinimonas pullistercoris</name>
    <dbReference type="NCBI Taxonomy" id="2838623"/>
    <lineage>
        <taxon>Bacteria</taxon>
        <taxon>Bacillati</taxon>
        <taxon>Bacillota</taxon>
        <taxon>Clostridia</taxon>
        <taxon>Eubacteriales</taxon>
        <taxon>Intestinimonas</taxon>
    </lineage>
</organism>
<evidence type="ECO:0000256" key="1">
    <source>
        <dbReference type="SAM" id="Phobius"/>
    </source>
</evidence>
<proteinExistence type="predicted"/>
<dbReference type="InterPro" id="IPR019629">
    <property type="entry name" value="Uncharacterised_HI1736/YgjV"/>
</dbReference>
<comment type="caution">
    <text evidence="2">The sequence shown here is derived from an EMBL/GenBank/DDBJ whole genome shotgun (WGS) entry which is preliminary data.</text>
</comment>
<keyword evidence="1" id="KW-0812">Transmembrane</keyword>
<reference evidence="2" key="1">
    <citation type="journal article" date="2021" name="PeerJ">
        <title>Extensive microbial diversity within the chicken gut microbiome revealed by metagenomics and culture.</title>
        <authorList>
            <person name="Gilroy R."/>
            <person name="Ravi A."/>
            <person name="Getino M."/>
            <person name="Pursley I."/>
            <person name="Horton D.L."/>
            <person name="Alikhan N.F."/>
            <person name="Baker D."/>
            <person name="Gharbi K."/>
            <person name="Hall N."/>
            <person name="Watson M."/>
            <person name="Adriaenssens E.M."/>
            <person name="Foster-Nyarko E."/>
            <person name="Jarju S."/>
            <person name="Secka A."/>
            <person name="Antonio M."/>
            <person name="Oren A."/>
            <person name="Chaudhuri R.R."/>
            <person name="La Ragione R."/>
            <person name="Hildebrand F."/>
            <person name="Pallen M.J."/>
        </authorList>
    </citation>
    <scope>NUCLEOTIDE SEQUENCE</scope>
    <source>
        <strain evidence="2">CHK186-1790</strain>
    </source>
</reference>
<evidence type="ECO:0000313" key="3">
    <source>
        <dbReference type="Proteomes" id="UP000823882"/>
    </source>
</evidence>
<evidence type="ECO:0000313" key="2">
    <source>
        <dbReference type="EMBL" id="HJC41685.1"/>
    </source>
</evidence>
<keyword evidence="1" id="KW-0472">Membrane</keyword>
<feature type="non-terminal residue" evidence="2">
    <location>
        <position position="91"/>
    </location>
</feature>
<gene>
    <name evidence="2" type="ORF">H9701_09080</name>
</gene>
<dbReference type="Proteomes" id="UP000823882">
    <property type="component" value="Unassembled WGS sequence"/>
</dbReference>
<reference evidence="2" key="2">
    <citation type="submission" date="2021-04" db="EMBL/GenBank/DDBJ databases">
        <authorList>
            <person name="Gilroy R."/>
        </authorList>
    </citation>
    <scope>NUCLEOTIDE SEQUENCE</scope>
    <source>
        <strain evidence="2">CHK186-1790</strain>
    </source>
</reference>
<dbReference type="Pfam" id="PF10688">
    <property type="entry name" value="Imp-YgjV"/>
    <property type="match status" value="1"/>
</dbReference>